<dbReference type="AlphaFoldDB" id="A0A1D6PDQ6"/>
<name>A0A1D6PDQ6_MAIZE</name>
<dbReference type="GO" id="GO:0016787">
    <property type="term" value="F:hydrolase activity"/>
    <property type="evidence" value="ECO:0007669"/>
    <property type="project" value="UniProtKB-KW"/>
</dbReference>
<dbReference type="EMBL" id="CM000785">
    <property type="protein sequence ID" value="AQL07696.1"/>
    <property type="molecule type" value="Genomic_DNA"/>
</dbReference>
<organism evidence="1">
    <name type="scientific">Zea mays</name>
    <name type="common">Maize</name>
    <dbReference type="NCBI Taxonomy" id="4577"/>
    <lineage>
        <taxon>Eukaryota</taxon>
        <taxon>Viridiplantae</taxon>
        <taxon>Streptophyta</taxon>
        <taxon>Embryophyta</taxon>
        <taxon>Tracheophyta</taxon>
        <taxon>Spermatophyta</taxon>
        <taxon>Magnoliopsida</taxon>
        <taxon>Liliopsida</taxon>
        <taxon>Poales</taxon>
        <taxon>Poaceae</taxon>
        <taxon>PACMAD clade</taxon>
        <taxon>Panicoideae</taxon>
        <taxon>Andropogonodae</taxon>
        <taxon>Andropogoneae</taxon>
        <taxon>Tripsacinae</taxon>
        <taxon>Zea</taxon>
    </lineage>
</organism>
<gene>
    <name evidence="1" type="ORF">ZEAMMB73_Zm00001d047814</name>
</gene>
<proteinExistence type="predicted"/>
<accession>A0A1D6PDQ6</accession>
<protein>
    <submittedName>
        <fullName evidence="1">Catalytic/ hydrolase</fullName>
    </submittedName>
</protein>
<evidence type="ECO:0000313" key="1">
    <source>
        <dbReference type="EMBL" id="AQL07696.1"/>
    </source>
</evidence>
<reference evidence="1" key="1">
    <citation type="submission" date="2015-12" db="EMBL/GenBank/DDBJ databases">
        <title>Update maize B73 reference genome by single molecule sequencing technologies.</title>
        <authorList>
            <consortium name="Maize Genome Sequencing Project"/>
            <person name="Ware D."/>
        </authorList>
    </citation>
    <scope>NUCLEOTIDE SEQUENCE</scope>
    <source>
        <tissue evidence="1">Seedling</tissue>
    </source>
</reference>
<keyword evidence="1" id="KW-0378">Hydrolase</keyword>
<sequence length="44" mass="5029">MISCLGCSQICIVMYQPVVCKLPINIRSNKKKWSLLVRFLCSVI</sequence>